<evidence type="ECO:0000256" key="2">
    <source>
        <dbReference type="ARBA" id="ARBA00022679"/>
    </source>
</evidence>
<feature type="binding site" evidence="9">
    <location>
        <begin position="91"/>
        <end position="93"/>
    </location>
    <ligand>
        <name>ATP</name>
        <dbReference type="ChEBI" id="CHEBI:30616"/>
    </ligand>
</feature>
<dbReference type="HAMAP" id="MF_00151">
    <property type="entry name" value="PPAT_bact"/>
    <property type="match status" value="1"/>
</dbReference>
<feature type="binding site" evidence="9">
    <location>
        <position position="20"/>
    </location>
    <ligand>
        <name>ATP</name>
        <dbReference type="ChEBI" id="CHEBI:30616"/>
    </ligand>
</feature>
<feature type="binding site" evidence="9">
    <location>
        <position position="90"/>
    </location>
    <ligand>
        <name>substrate</name>
    </ligand>
</feature>
<dbReference type="PANTHER" id="PTHR21342:SF1">
    <property type="entry name" value="PHOSPHOPANTETHEINE ADENYLYLTRANSFERASE"/>
    <property type="match status" value="1"/>
</dbReference>
<feature type="binding site" evidence="9">
    <location>
        <position position="101"/>
    </location>
    <ligand>
        <name>ATP</name>
        <dbReference type="ChEBI" id="CHEBI:30616"/>
    </ligand>
</feature>
<evidence type="ECO:0000256" key="8">
    <source>
        <dbReference type="ARBA" id="ARBA00029346"/>
    </source>
</evidence>
<comment type="subcellular location">
    <subcellularLocation>
        <location evidence="9">Cytoplasm</location>
    </subcellularLocation>
</comment>
<dbReference type="PRINTS" id="PR01020">
    <property type="entry name" value="LPSBIOSNTHSS"/>
</dbReference>
<evidence type="ECO:0000256" key="9">
    <source>
        <dbReference type="HAMAP-Rule" id="MF_00151"/>
    </source>
</evidence>
<comment type="function">
    <text evidence="9">Reversibly transfers an adenylyl group from ATP to 4'-phosphopantetheine, yielding dephospho-CoA (dPCoA) and pyrophosphate.</text>
</comment>
<reference evidence="11 12" key="1">
    <citation type="submission" date="2010-08" db="EMBL/GenBank/DDBJ databases">
        <authorList>
            <person name="Harkins D.M."/>
            <person name="Madupu R."/>
            <person name="Durkin A.S."/>
            <person name="Torralba M."/>
            <person name="Methe B."/>
            <person name="Sutton G.G."/>
            <person name="Nelson K.E."/>
        </authorList>
    </citation>
    <scope>NUCLEOTIDE SEQUENCE [LARGE SCALE GENOMIC DNA]</scope>
    <source>
        <strain evidence="11 12">DSM 17678</strain>
    </source>
</reference>
<protein>
    <recommendedName>
        <fullName evidence="9">Phosphopantetheine adenylyltransferase</fullName>
        <ecNumber evidence="9">2.7.7.3</ecNumber>
    </recommendedName>
    <alternativeName>
        <fullName evidence="9">Dephospho-CoA pyrophosphorylase</fullName>
    </alternativeName>
    <alternativeName>
        <fullName evidence="9">Pantetheine-phosphate adenylyltransferase</fullName>
        <shortName evidence="9">PPAT</shortName>
    </alternativeName>
</protein>
<dbReference type="EC" id="2.7.7.3" evidence="9"/>
<dbReference type="GO" id="GO:0005524">
    <property type="term" value="F:ATP binding"/>
    <property type="evidence" value="ECO:0007669"/>
    <property type="project" value="UniProtKB-KW"/>
</dbReference>
<evidence type="ECO:0000256" key="1">
    <source>
        <dbReference type="ARBA" id="ARBA00022490"/>
    </source>
</evidence>
<keyword evidence="5 9" id="KW-0067">ATP-binding</keyword>
<comment type="pathway">
    <text evidence="9">Cofactor biosynthesis; coenzyme A biosynthesis; CoA from (R)-pantothenate: step 4/5.</text>
</comment>
<proteinExistence type="inferred from homology"/>
<dbReference type="SUPFAM" id="SSF52374">
    <property type="entry name" value="Nucleotidylyl transferase"/>
    <property type="match status" value="1"/>
</dbReference>
<dbReference type="UniPathway" id="UPA00241">
    <property type="reaction ID" value="UER00355"/>
</dbReference>
<feature type="binding site" evidence="9">
    <location>
        <begin position="126"/>
        <end position="132"/>
    </location>
    <ligand>
        <name>ATP</name>
        <dbReference type="ChEBI" id="CHEBI:30616"/>
    </ligand>
</feature>
<evidence type="ECO:0000313" key="11">
    <source>
        <dbReference type="EMBL" id="EFM64441.1"/>
    </source>
</evidence>
<keyword evidence="6 9" id="KW-0460">Magnesium</keyword>
<evidence type="ECO:0000259" key="10">
    <source>
        <dbReference type="SMART" id="SM00764"/>
    </source>
</evidence>
<keyword evidence="12" id="KW-1185">Reference proteome</keyword>
<evidence type="ECO:0000256" key="4">
    <source>
        <dbReference type="ARBA" id="ARBA00022741"/>
    </source>
</evidence>
<dbReference type="RefSeq" id="WP_007790093.1">
    <property type="nucleotide sequence ID" value="NZ_ADGQ01000060.1"/>
</dbReference>
<dbReference type="EMBL" id="ADGQ01000060">
    <property type="protein sequence ID" value="EFM64441.1"/>
    <property type="molecule type" value="Genomic_DNA"/>
</dbReference>
<comment type="caution">
    <text evidence="11">The sequence shown here is derived from an EMBL/GenBank/DDBJ whole genome shotgun (WGS) entry which is preliminary data.</text>
</comment>
<dbReference type="AlphaFoldDB" id="E0E3P0"/>
<comment type="similarity">
    <text evidence="9">Belongs to the bacterial CoaD family.</text>
</comment>
<name>E0E3P0_9FIRM</name>
<dbReference type="eggNOG" id="COG0669">
    <property type="taxonomic scope" value="Bacteria"/>
</dbReference>
<organism evidence="11 12">
    <name type="scientific">Peptostreptococcus stomatis DSM 17678</name>
    <dbReference type="NCBI Taxonomy" id="596315"/>
    <lineage>
        <taxon>Bacteria</taxon>
        <taxon>Bacillati</taxon>
        <taxon>Bacillota</taxon>
        <taxon>Clostridia</taxon>
        <taxon>Peptostreptococcales</taxon>
        <taxon>Peptostreptococcaceae</taxon>
        <taxon>Peptostreptococcus</taxon>
    </lineage>
</organism>
<keyword evidence="4 9" id="KW-0547">Nucleotide-binding</keyword>
<dbReference type="GO" id="GO:0004595">
    <property type="term" value="F:pantetheine-phosphate adenylyltransferase activity"/>
    <property type="evidence" value="ECO:0007669"/>
    <property type="project" value="UniProtKB-UniRule"/>
</dbReference>
<comment type="catalytic activity">
    <reaction evidence="8 9">
        <text>(R)-4'-phosphopantetheine + ATP + H(+) = 3'-dephospho-CoA + diphosphate</text>
        <dbReference type="Rhea" id="RHEA:19801"/>
        <dbReference type="ChEBI" id="CHEBI:15378"/>
        <dbReference type="ChEBI" id="CHEBI:30616"/>
        <dbReference type="ChEBI" id="CHEBI:33019"/>
        <dbReference type="ChEBI" id="CHEBI:57328"/>
        <dbReference type="ChEBI" id="CHEBI:61723"/>
        <dbReference type="EC" id="2.7.7.3"/>
    </reaction>
</comment>
<dbReference type="Pfam" id="PF01467">
    <property type="entry name" value="CTP_transf_like"/>
    <property type="match status" value="1"/>
</dbReference>
<dbReference type="InterPro" id="IPR004821">
    <property type="entry name" value="Cyt_trans-like"/>
</dbReference>
<evidence type="ECO:0000256" key="3">
    <source>
        <dbReference type="ARBA" id="ARBA00022695"/>
    </source>
</evidence>
<feature type="domain" description="Citrate lyase ligase C-terminal" evidence="10">
    <location>
        <begin position="15"/>
        <end position="156"/>
    </location>
</feature>
<keyword evidence="2 9" id="KW-0808">Transferase</keyword>
<dbReference type="NCBIfam" id="TIGR01510">
    <property type="entry name" value="coaD_prev_kdtB"/>
    <property type="match status" value="1"/>
</dbReference>
<dbReference type="Gene3D" id="3.40.50.620">
    <property type="entry name" value="HUPs"/>
    <property type="match status" value="1"/>
</dbReference>
<gene>
    <name evidence="9 11" type="primary">coaD</name>
    <name evidence="11" type="ORF">HMPREF0634_0532</name>
</gene>
<dbReference type="Proteomes" id="UP000003244">
    <property type="component" value="Unassembled WGS sequence"/>
</dbReference>
<dbReference type="SMART" id="SM00764">
    <property type="entry name" value="Citrate_ly_lig"/>
    <property type="match status" value="1"/>
</dbReference>
<evidence type="ECO:0000256" key="6">
    <source>
        <dbReference type="ARBA" id="ARBA00022842"/>
    </source>
</evidence>
<keyword evidence="7 9" id="KW-0173">Coenzyme A biosynthesis</keyword>
<dbReference type="GO" id="GO:0015937">
    <property type="term" value="P:coenzyme A biosynthetic process"/>
    <property type="evidence" value="ECO:0007669"/>
    <property type="project" value="UniProtKB-UniRule"/>
</dbReference>
<accession>E0E3P0</accession>
<dbReference type="InterPro" id="IPR014729">
    <property type="entry name" value="Rossmann-like_a/b/a_fold"/>
</dbReference>
<keyword evidence="1 9" id="KW-0963">Cytoplasm</keyword>
<evidence type="ECO:0000256" key="7">
    <source>
        <dbReference type="ARBA" id="ARBA00022993"/>
    </source>
</evidence>
<comment type="subunit">
    <text evidence="9">Homohexamer.</text>
</comment>
<feature type="binding site" evidence="9">
    <location>
        <position position="44"/>
    </location>
    <ligand>
        <name>substrate</name>
    </ligand>
</feature>
<dbReference type="GeneID" id="84800886"/>
<dbReference type="GO" id="GO:0008771">
    <property type="term" value="F:[citrate (pro-3S)-lyase] ligase activity"/>
    <property type="evidence" value="ECO:0007669"/>
    <property type="project" value="InterPro"/>
</dbReference>
<keyword evidence="3 9" id="KW-0548">Nucleotidyltransferase</keyword>
<dbReference type="CDD" id="cd02163">
    <property type="entry name" value="PPAT"/>
    <property type="match status" value="1"/>
</dbReference>
<feature type="site" description="Transition state stabilizer" evidence="9">
    <location>
        <position position="20"/>
    </location>
</feature>
<sequence>MSKDVKAIFAGTFDPITNGHIDIIERAAKMFEHLQVGLLINPNKNTLFSMEERMDLIKESIKHLDNVSVISFDGLLIDYCKKNDISVLVRGVRTIADMEYELQMAHMNKELNDKLETVILPTSKTYSFISSSLIKEVLHFDADVSNLVPRCVIEKLKGKK</sequence>
<dbReference type="STRING" id="596315.HMPREF0634_0532"/>
<dbReference type="OrthoDB" id="9806661at2"/>
<evidence type="ECO:0000256" key="5">
    <source>
        <dbReference type="ARBA" id="ARBA00022840"/>
    </source>
</evidence>
<comment type="cofactor">
    <cofactor evidence="9">
        <name>Mg(2+)</name>
        <dbReference type="ChEBI" id="CHEBI:18420"/>
    </cofactor>
</comment>
<feature type="binding site" evidence="9">
    <location>
        <position position="76"/>
    </location>
    <ligand>
        <name>substrate</name>
    </ligand>
</feature>
<dbReference type="GO" id="GO:0005737">
    <property type="term" value="C:cytoplasm"/>
    <property type="evidence" value="ECO:0007669"/>
    <property type="project" value="UniProtKB-SubCell"/>
</dbReference>
<dbReference type="InterPro" id="IPR001980">
    <property type="entry name" value="PPAT"/>
</dbReference>
<feature type="binding site" evidence="9">
    <location>
        <position position="12"/>
    </location>
    <ligand>
        <name>substrate</name>
    </ligand>
</feature>
<dbReference type="NCBIfam" id="TIGR00125">
    <property type="entry name" value="cyt_tran_rel"/>
    <property type="match status" value="1"/>
</dbReference>
<feature type="binding site" evidence="9">
    <location>
        <begin position="12"/>
        <end position="13"/>
    </location>
    <ligand>
        <name>ATP</name>
        <dbReference type="ChEBI" id="CHEBI:30616"/>
    </ligand>
</feature>
<dbReference type="InterPro" id="IPR013166">
    <property type="entry name" value="Citrate_lyase_ligase_C"/>
</dbReference>
<evidence type="ECO:0000313" key="12">
    <source>
        <dbReference type="Proteomes" id="UP000003244"/>
    </source>
</evidence>
<dbReference type="PANTHER" id="PTHR21342">
    <property type="entry name" value="PHOSPHOPANTETHEINE ADENYLYLTRANSFERASE"/>
    <property type="match status" value="1"/>
</dbReference>